<dbReference type="AlphaFoldDB" id="A0AAD7CF60"/>
<keyword evidence="5" id="KW-0560">Oxidoreductase</keyword>
<comment type="similarity">
    <text evidence="7">Belongs to the chloroperoxidase family.</text>
</comment>
<accession>A0AAD7CF60</accession>
<evidence type="ECO:0000256" key="6">
    <source>
        <dbReference type="ARBA" id="ARBA00023004"/>
    </source>
</evidence>
<dbReference type="Pfam" id="PF01328">
    <property type="entry name" value="Peroxidase_2"/>
    <property type="match status" value="1"/>
</dbReference>
<evidence type="ECO:0000259" key="8">
    <source>
        <dbReference type="PROSITE" id="PS51405"/>
    </source>
</evidence>
<comment type="caution">
    <text evidence="9">The sequence shown here is derived from an EMBL/GenBank/DDBJ whole genome shotgun (WGS) entry which is preliminary data.</text>
</comment>
<evidence type="ECO:0000313" key="9">
    <source>
        <dbReference type="EMBL" id="KAJ7645805.1"/>
    </source>
</evidence>
<organism evidence="9 10">
    <name type="scientific">Mycena rosella</name>
    <name type="common">Pink bonnet</name>
    <name type="synonym">Agaricus rosellus</name>
    <dbReference type="NCBI Taxonomy" id="1033263"/>
    <lineage>
        <taxon>Eukaryota</taxon>
        <taxon>Fungi</taxon>
        <taxon>Dikarya</taxon>
        <taxon>Basidiomycota</taxon>
        <taxon>Agaricomycotina</taxon>
        <taxon>Agaricomycetes</taxon>
        <taxon>Agaricomycetidae</taxon>
        <taxon>Agaricales</taxon>
        <taxon>Marasmiineae</taxon>
        <taxon>Mycenaceae</taxon>
        <taxon>Mycena</taxon>
    </lineage>
</organism>
<keyword evidence="10" id="KW-1185">Reference proteome</keyword>
<gene>
    <name evidence="9" type="ORF">B0H17DRAFT_1103875</name>
</gene>
<dbReference type="PANTHER" id="PTHR33577:SF18">
    <property type="entry name" value="HEME HALOPEROXIDASE FAMILY PROFILE DOMAIN-CONTAINING PROTEIN"/>
    <property type="match status" value="1"/>
</dbReference>
<evidence type="ECO:0000256" key="3">
    <source>
        <dbReference type="ARBA" id="ARBA00022617"/>
    </source>
</evidence>
<keyword evidence="3" id="KW-0349">Heme</keyword>
<sequence>MTHPSPMGPARSRSGVWEFCGNWYFLGPRAFYARQDLAGETRLELLNCHDTDTGFNLKVPSQRASRLRALCGPLSCLFPLPPAHTTSRTAMTLLSGASGLLQKVSLFTWDACLTLANLVTPNLKVGHVVPQGAPGAGGLWPEYIAPGEGDSRCCCPALNALANHGILPHDGRNIKFTDMTQTVRTSFNFAETFCVFVPSYAADVLHKNYKTDTFDLADLNLHNGIEHDASLTRQDTNYDPDQDKPYLPFINELLASATGKDANGAILTTADTSRYSSKRRAESRATNPEFSLDEFHKIFGSSNSATLLTILGGRVADLEPFLREERIPEGWEPRVRQRMGLTMMAFNRTALGVEMGIKEEPVQAHATVEESGHASAATGLRRR</sequence>
<dbReference type="GO" id="GO:0004601">
    <property type="term" value="F:peroxidase activity"/>
    <property type="evidence" value="ECO:0007669"/>
    <property type="project" value="UniProtKB-KW"/>
</dbReference>
<evidence type="ECO:0000256" key="4">
    <source>
        <dbReference type="ARBA" id="ARBA00022723"/>
    </source>
</evidence>
<keyword evidence="2" id="KW-0575">Peroxidase</keyword>
<dbReference type="PROSITE" id="PS51405">
    <property type="entry name" value="HEME_HALOPEROXIDASE"/>
    <property type="match status" value="1"/>
</dbReference>
<dbReference type="Proteomes" id="UP001221757">
    <property type="component" value="Unassembled WGS sequence"/>
</dbReference>
<dbReference type="InterPro" id="IPR000028">
    <property type="entry name" value="Chloroperoxidase"/>
</dbReference>
<reference evidence="9" key="1">
    <citation type="submission" date="2023-03" db="EMBL/GenBank/DDBJ databases">
        <title>Massive genome expansion in bonnet fungi (Mycena s.s.) driven by repeated elements and novel gene families across ecological guilds.</title>
        <authorList>
            <consortium name="Lawrence Berkeley National Laboratory"/>
            <person name="Harder C.B."/>
            <person name="Miyauchi S."/>
            <person name="Viragh M."/>
            <person name="Kuo A."/>
            <person name="Thoen E."/>
            <person name="Andreopoulos B."/>
            <person name="Lu D."/>
            <person name="Skrede I."/>
            <person name="Drula E."/>
            <person name="Henrissat B."/>
            <person name="Morin E."/>
            <person name="Kohler A."/>
            <person name="Barry K."/>
            <person name="LaButti K."/>
            <person name="Morin E."/>
            <person name="Salamov A."/>
            <person name="Lipzen A."/>
            <person name="Mereny Z."/>
            <person name="Hegedus B."/>
            <person name="Baldrian P."/>
            <person name="Stursova M."/>
            <person name="Weitz H."/>
            <person name="Taylor A."/>
            <person name="Grigoriev I.V."/>
            <person name="Nagy L.G."/>
            <person name="Martin F."/>
            <person name="Kauserud H."/>
        </authorList>
    </citation>
    <scope>NUCLEOTIDE SEQUENCE</scope>
    <source>
        <strain evidence="9">CBHHK067</strain>
    </source>
</reference>
<dbReference type="GO" id="GO:0046872">
    <property type="term" value="F:metal ion binding"/>
    <property type="evidence" value="ECO:0007669"/>
    <property type="project" value="UniProtKB-KW"/>
</dbReference>
<evidence type="ECO:0000256" key="5">
    <source>
        <dbReference type="ARBA" id="ARBA00023002"/>
    </source>
</evidence>
<protein>
    <recommendedName>
        <fullName evidence="8">Heme haloperoxidase family profile domain-containing protein</fullName>
    </recommendedName>
</protein>
<dbReference type="SUPFAM" id="SSF47571">
    <property type="entry name" value="Cloroperoxidase"/>
    <property type="match status" value="1"/>
</dbReference>
<dbReference type="EMBL" id="JARKIE010000392">
    <property type="protein sequence ID" value="KAJ7645805.1"/>
    <property type="molecule type" value="Genomic_DNA"/>
</dbReference>
<keyword evidence="6" id="KW-0408">Iron</keyword>
<name>A0AAD7CF60_MYCRO</name>
<evidence type="ECO:0000256" key="1">
    <source>
        <dbReference type="ARBA" id="ARBA00001970"/>
    </source>
</evidence>
<proteinExistence type="inferred from homology"/>
<keyword evidence="4" id="KW-0479">Metal-binding</keyword>
<dbReference type="Gene3D" id="1.10.489.10">
    <property type="entry name" value="Chloroperoxidase-like"/>
    <property type="match status" value="1"/>
</dbReference>
<comment type="cofactor">
    <cofactor evidence="1">
        <name>heme b</name>
        <dbReference type="ChEBI" id="CHEBI:60344"/>
    </cofactor>
</comment>
<evidence type="ECO:0000256" key="7">
    <source>
        <dbReference type="ARBA" id="ARBA00025795"/>
    </source>
</evidence>
<evidence type="ECO:0000313" key="10">
    <source>
        <dbReference type="Proteomes" id="UP001221757"/>
    </source>
</evidence>
<evidence type="ECO:0000256" key="2">
    <source>
        <dbReference type="ARBA" id="ARBA00022559"/>
    </source>
</evidence>
<dbReference type="InterPro" id="IPR036851">
    <property type="entry name" value="Chloroperoxidase-like_sf"/>
</dbReference>
<dbReference type="PANTHER" id="PTHR33577">
    <property type="entry name" value="STERIGMATOCYSTIN BIOSYNTHESIS PEROXIDASE STCC-RELATED"/>
    <property type="match status" value="1"/>
</dbReference>
<feature type="domain" description="Heme haloperoxidase family profile" evidence="8">
    <location>
        <begin position="139"/>
        <end position="348"/>
    </location>
</feature>